<accession>A1K916</accession>
<feature type="region of interest" description="Disordered" evidence="1">
    <location>
        <begin position="14"/>
        <end position="64"/>
    </location>
</feature>
<dbReference type="HOGENOM" id="CLU_120910_4_4_4"/>
<dbReference type="AlphaFoldDB" id="A1K916"/>
<dbReference type="Proteomes" id="UP000002588">
    <property type="component" value="Chromosome"/>
</dbReference>
<keyword evidence="2" id="KW-0966">Cell projection</keyword>
<dbReference type="InterPro" id="IPR005186">
    <property type="entry name" value="FlaG"/>
</dbReference>
<reference evidence="2 3" key="1">
    <citation type="journal article" date="2006" name="Nat. Biotechnol.">
        <title>Complete genome of the mutualistic, N2-fixing grass endophyte Azoarcus sp. strain BH72.</title>
        <authorList>
            <person name="Krause A."/>
            <person name="Ramakumar A."/>
            <person name="Bartels D."/>
            <person name="Battistoni F."/>
            <person name="Bekel T."/>
            <person name="Boch J."/>
            <person name="Boehm M."/>
            <person name="Friedrich F."/>
            <person name="Hurek T."/>
            <person name="Krause L."/>
            <person name="Linke B."/>
            <person name="McHardy A.C."/>
            <person name="Sarkar A."/>
            <person name="Schneiker S."/>
            <person name="Syed A.A."/>
            <person name="Thauer R."/>
            <person name="Vorhoelter F.-J."/>
            <person name="Weidner S."/>
            <person name="Puehler A."/>
            <person name="Reinhold-Hurek B."/>
            <person name="Kaiser O."/>
            <person name="Goesmann A."/>
        </authorList>
    </citation>
    <scope>NUCLEOTIDE SEQUENCE [LARGE SCALE GENOMIC DNA]</scope>
    <source>
        <strain evidence="2 3">BH72</strain>
    </source>
</reference>
<evidence type="ECO:0000313" key="2">
    <source>
        <dbReference type="EMBL" id="CAL95321.1"/>
    </source>
</evidence>
<protein>
    <submittedName>
        <fullName evidence="2">Probable flagellar protein</fullName>
    </submittedName>
</protein>
<dbReference type="eggNOG" id="COG1334">
    <property type="taxonomic scope" value="Bacteria"/>
</dbReference>
<keyword evidence="2" id="KW-0282">Flagellum</keyword>
<keyword evidence="2" id="KW-0969">Cilium</keyword>
<evidence type="ECO:0000256" key="1">
    <source>
        <dbReference type="SAM" id="MobiDB-lite"/>
    </source>
</evidence>
<keyword evidence="3" id="KW-1185">Reference proteome</keyword>
<dbReference type="SUPFAM" id="SSF160214">
    <property type="entry name" value="FlaG-like"/>
    <property type="match status" value="1"/>
</dbReference>
<dbReference type="PANTHER" id="PTHR37166:SF1">
    <property type="entry name" value="PROTEIN FLAG"/>
    <property type="match status" value="1"/>
</dbReference>
<dbReference type="KEGG" id="aoa:dqs_2840"/>
<dbReference type="Pfam" id="PF03646">
    <property type="entry name" value="FlaG"/>
    <property type="match status" value="1"/>
</dbReference>
<evidence type="ECO:0000313" key="3">
    <source>
        <dbReference type="Proteomes" id="UP000002588"/>
    </source>
</evidence>
<dbReference type="KEGG" id="azo:azo2705"/>
<feature type="compositionally biased region" description="Low complexity" evidence="1">
    <location>
        <begin position="37"/>
        <end position="61"/>
    </location>
</feature>
<dbReference type="RefSeq" id="WP_011766431.1">
    <property type="nucleotide sequence ID" value="NC_008702.1"/>
</dbReference>
<dbReference type="Gene3D" id="3.30.160.170">
    <property type="entry name" value="FlaG-like"/>
    <property type="match status" value="1"/>
</dbReference>
<sequence>MSITSMTTVAGDTRLQPAVAMPKAPPAQSSVEGSVGTETAKAVSAPAAASATAAQAEQPTTMEQVQQAMDEVRKAITPVAQDLLFSIDEDTGKTIVKVVDASTDEVIRQIPSEEIISIAKAIDKLQGLLVQQKA</sequence>
<dbReference type="STRING" id="62928.azo2705"/>
<dbReference type="PANTHER" id="PTHR37166">
    <property type="entry name" value="PROTEIN FLAG"/>
    <property type="match status" value="1"/>
</dbReference>
<name>A1K916_AZOSB</name>
<dbReference type="EMBL" id="AM406670">
    <property type="protein sequence ID" value="CAL95321.1"/>
    <property type="molecule type" value="Genomic_DNA"/>
</dbReference>
<gene>
    <name evidence="2" type="primary">flaG</name>
    <name evidence="2" type="ordered locus">azo2705</name>
</gene>
<proteinExistence type="predicted"/>
<organism evidence="2 3">
    <name type="scientific">Azoarcus sp. (strain BH72)</name>
    <dbReference type="NCBI Taxonomy" id="418699"/>
    <lineage>
        <taxon>Bacteria</taxon>
        <taxon>Pseudomonadati</taxon>
        <taxon>Pseudomonadota</taxon>
        <taxon>Betaproteobacteria</taxon>
        <taxon>Rhodocyclales</taxon>
        <taxon>Zoogloeaceae</taxon>
        <taxon>Azoarcus</taxon>
    </lineage>
</organism>
<dbReference type="InterPro" id="IPR035924">
    <property type="entry name" value="FlaG-like_sf"/>
</dbReference>